<dbReference type="GO" id="GO:0030170">
    <property type="term" value="F:pyridoxal phosphate binding"/>
    <property type="evidence" value="ECO:0007669"/>
    <property type="project" value="InterPro"/>
</dbReference>
<protein>
    <submittedName>
        <fullName evidence="7">4-aminobutyrate aminotransferase apoenzyme</fullName>
        <ecNumber evidence="7">2.6.1.19</ecNumber>
    </submittedName>
</protein>
<evidence type="ECO:0000256" key="5">
    <source>
        <dbReference type="ARBA" id="ARBA00022898"/>
    </source>
</evidence>
<evidence type="ECO:0000313" key="7">
    <source>
        <dbReference type="EMBL" id="ABE74602.1"/>
    </source>
</evidence>
<dbReference type="CDD" id="cd00610">
    <property type="entry name" value="OAT_like"/>
    <property type="match status" value="1"/>
</dbReference>
<dbReference type="EC" id="2.6.1.19" evidence="7"/>
<dbReference type="STRING" id="335284.Pcryo_0819"/>
<dbReference type="PROSITE" id="PS00600">
    <property type="entry name" value="AA_TRANSFER_CLASS_3"/>
    <property type="match status" value="1"/>
</dbReference>
<dbReference type="Gene3D" id="3.90.1150.10">
    <property type="entry name" value="Aspartate Aminotransferase, domain 1"/>
    <property type="match status" value="1"/>
</dbReference>
<dbReference type="InterPro" id="IPR049704">
    <property type="entry name" value="Aminotrans_3_PPA_site"/>
</dbReference>
<dbReference type="eggNOG" id="COG0160">
    <property type="taxonomic scope" value="Bacteria"/>
</dbReference>
<accession>Q1QCK1</accession>
<dbReference type="PANTHER" id="PTHR11986">
    <property type="entry name" value="AMINOTRANSFERASE CLASS III"/>
    <property type="match status" value="1"/>
</dbReference>
<evidence type="ECO:0000256" key="4">
    <source>
        <dbReference type="ARBA" id="ARBA00022679"/>
    </source>
</evidence>
<dbReference type="InterPro" id="IPR005814">
    <property type="entry name" value="Aminotrans_3"/>
</dbReference>
<dbReference type="InterPro" id="IPR004632">
    <property type="entry name" value="4NH2But_aminotransferase_bac"/>
</dbReference>
<keyword evidence="5 6" id="KW-0663">Pyridoxal phosphate</keyword>
<evidence type="ECO:0000313" key="8">
    <source>
        <dbReference type="Proteomes" id="UP000002425"/>
    </source>
</evidence>
<keyword evidence="4 7" id="KW-0808">Transferase</keyword>
<dbReference type="KEGG" id="pcr:Pcryo_0819"/>
<dbReference type="Gene3D" id="3.40.640.10">
    <property type="entry name" value="Type I PLP-dependent aspartate aminotransferase-like (Major domain)"/>
    <property type="match status" value="1"/>
</dbReference>
<proteinExistence type="inferred from homology"/>
<dbReference type="GO" id="GO:0034386">
    <property type="term" value="F:4-aminobutyrate:2-oxoglutarate transaminase activity"/>
    <property type="evidence" value="ECO:0007669"/>
    <property type="project" value="UniProtKB-EC"/>
</dbReference>
<dbReference type="GO" id="GO:0042802">
    <property type="term" value="F:identical protein binding"/>
    <property type="evidence" value="ECO:0007669"/>
    <property type="project" value="TreeGrafter"/>
</dbReference>
<gene>
    <name evidence="7" type="ordered locus">Pcryo_0819</name>
</gene>
<comment type="similarity">
    <text evidence="2 6">Belongs to the class-III pyridoxal-phosphate-dependent aminotransferase family.</text>
</comment>
<dbReference type="InterPro" id="IPR015422">
    <property type="entry name" value="PyrdxlP-dep_Trfase_small"/>
</dbReference>
<dbReference type="Proteomes" id="UP000002425">
    <property type="component" value="Chromosome"/>
</dbReference>
<organism evidence="7 8">
    <name type="scientific">Psychrobacter cryohalolentis (strain ATCC BAA-1226 / DSM 17306 / VKM B-2378 / K5)</name>
    <dbReference type="NCBI Taxonomy" id="335284"/>
    <lineage>
        <taxon>Bacteria</taxon>
        <taxon>Pseudomonadati</taxon>
        <taxon>Pseudomonadota</taxon>
        <taxon>Gammaproteobacteria</taxon>
        <taxon>Moraxellales</taxon>
        <taxon>Moraxellaceae</taxon>
        <taxon>Psychrobacter</taxon>
    </lineage>
</organism>
<dbReference type="Pfam" id="PF00202">
    <property type="entry name" value="Aminotran_3"/>
    <property type="match status" value="1"/>
</dbReference>
<dbReference type="PIRSF" id="PIRSF000521">
    <property type="entry name" value="Transaminase_4ab_Lys_Orn"/>
    <property type="match status" value="1"/>
</dbReference>
<dbReference type="FunFam" id="3.40.640.10:FF:000013">
    <property type="entry name" value="4-aminobutyrate aminotransferase"/>
    <property type="match status" value="1"/>
</dbReference>
<dbReference type="HOGENOM" id="CLU_016922_10_0_6"/>
<name>Q1QCK1_PSYCK</name>
<evidence type="ECO:0000256" key="1">
    <source>
        <dbReference type="ARBA" id="ARBA00001933"/>
    </source>
</evidence>
<keyword evidence="8" id="KW-1185">Reference proteome</keyword>
<dbReference type="AlphaFoldDB" id="Q1QCK1"/>
<dbReference type="GO" id="GO:0009448">
    <property type="term" value="P:gamma-aminobutyric acid metabolic process"/>
    <property type="evidence" value="ECO:0007669"/>
    <property type="project" value="InterPro"/>
</dbReference>
<dbReference type="InterPro" id="IPR015421">
    <property type="entry name" value="PyrdxlP-dep_Trfase_major"/>
</dbReference>
<dbReference type="SUPFAM" id="SSF53383">
    <property type="entry name" value="PLP-dependent transferases"/>
    <property type="match status" value="1"/>
</dbReference>
<dbReference type="InterPro" id="IPR050103">
    <property type="entry name" value="Class-III_PLP-dep_AT"/>
</dbReference>
<reference evidence="7" key="1">
    <citation type="submission" date="2006-03" db="EMBL/GenBank/DDBJ databases">
        <title>Complete sequence of chromosome of Psychrobacter cryohalolentis K5.</title>
        <authorList>
            <consortium name="US DOE Joint Genome Institute"/>
            <person name="Copeland A."/>
            <person name="Lucas S."/>
            <person name="Lapidus A."/>
            <person name="Barry K."/>
            <person name="Detter J.C."/>
            <person name="Glavina del Rio T."/>
            <person name="Hammon N."/>
            <person name="Israni S."/>
            <person name="Dalin E."/>
            <person name="Tice H."/>
            <person name="Pitluck S."/>
            <person name="Brettin T."/>
            <person name="Bruce D."/>
            <person name="Han C."/>
            <person name="Tapia R."/>
            <person name="Sims D.R."/>
            <person name="Gilna P."/>
            <person name="Schmutz J."/>
            <person name="Larimer F."/>
            <person name="Land M."/>
            <person name="Hauser L."/>
            <person name="Kyrpides N."/>
            <person name="Kim E."/>
            <person name="Richardson P."/>
        </authorList>
    </citation>
    <scope>NUCLEOTIDE SEQUENCE</scope>
    <source>
        <strain evidence="7">K5</strain>
    </source>
</reference>
<dbReference type="NCBIfam" id="TIGR00700">
    <property type="entry name" value="GABAtrnsam"/>
    <property type="match status" value="1"/>
</dbReference>
<evidence type="ECO:0000256" key="2">
    <source>
        <dbReference type="ARBA" id="ARBA00008954"/>
    </source>
</evidence>
<comment type="cofactor">
    <cofactor evidence="1">
        <name>pyridoxal 5'-phosphate</name>
        <dbReference type="ChEBI" id="CHEBI:597326"/>
    </cofactor>
</comment>
<evidence type="ECO:0000256" key="6">
    <source>
        <dbReference type="RuleBase" id="RU003560"/>
    </source>
</evidence>
<evidence type="ECO:0000256" key="3">
    <source>
        <dbReference type="ARBA" id="ARBA00022576"/>
    </source>
</evidence>
<sequence length="446" mass="48484">MNPNCNSLYKPPSLHWHLRKKKEKDILMTTNQSLLARRKAVLPTGLGVAFPIFAEKAKNSEVWDIEGNRYIDFVGGISVLNTGHSHPKITQRVHEQLDKFTHTAAQMINYECYVDLAEKLCEKAPISGDTKAFFLTTGAEAVENCIKIARAKTRRPGVISFVGGWHGRTLMCMSLTGKVLPYKKNFGPMPGPVFHALFPCDELNVTEEQALHSLEMIFQADIDPSEVAAMIIEPVQGEGGFHQVTPSFAKSLRDICDEHGIVLIFDEVQCGFARTGTLFACEQLGVEPDLMTSAKSLAGGYPISAVIGRADIMDAPQVGGLGGTYAGNPLACVAALAVIEVIEEENLLERSIEIGDKIESFLKGLNLSSIGHIRHKGAMLAFELIDSDGKPDVEATTNLKAKSFEQGLLLASCGMHGNAIRVMVPLTVEDEVLQEGLDIIKGILTA</sequence>
<keyword evidence="3 7" id="KW-0032">Aminotransferase</keyword>
<dbReference type="EMBL" id="CP000323">
    <property type="protein sequence ID" value="ABE74602.1"/>
    <property type="molecule type" value="Genomic_DNA"/>
</dbReference>
<dbReference type="InterPro" id="IPR015424">
    <property type="entry name" value="PyrdxlP-dep_Trfase"/>
</dbReference>